<dbReference type="EC" id="1.1.1.100" evidence="3"/>
<dbReference type="SUPFAM" id="SSF51735">
    <property type="entry name" value="NAD(P)-binding Rossmann-fold domains"/>
    <property type="match status" value="1"/>
</dbReference>
<evidence type="ECO:0000313" key="3">
    <source>
        <dbReference type="EMBL" id="MBM7584150.1"/>
    </source>
</evidence>
<dbReference type="Gene3D" id="3.40.50.720">
    <property type="entry name" value="NAD(P)-binding Rossmann-like Domain"/>
    <property type="match status" value="1"/>
</dbReference>
<keyword evidence="2 3" id="KW-0560">Oxidoreductase</keyword>
<name>A0ABS2N8F7_9BACI</name>
<evidence type="ECO:0000313" key="4">
    <source>
        <dbReference type="Proteomes" id="UP001646157"/>
    </source>
</evidence>
<dbReference type="NCBIfam" id="NF009389">
    <property type="entry name" value="PRK12748.1"/>
    <property type="match status" value="1"/>
</dbReference>
<comment type="caution">
    <text evidence="3">The sequence shown here is derived from an EMBL/GenBank/DDBJ whole genome shotgun (WGS) entry which is preliminary data.</text>
</comment>
<keyword evidence="4" id="KW-1185">Reference proteome</keyword>
<dbReference type="InterPro" id="IPR002347">
    <property type="entry name" value="SDR_fam"/>
</dbReference>
<dbReference type="EMBL" id="JAFBDZ010000001">
    <property type="protein sequence ID" value="MBM7584150.1"/>
    <property type="molecule type" value="Genomic_DNA"/>
</dbReference>
<dbReference type="PRINTS" id="PR00081">
    <property type="entry name" value="GDHRDH"/>
</dbReference>
<organism evidence="3 4">
    <name type="scientific">Rossellomorea pakistanensis</name>
    <dbReference type="NCBI Taxonomy" id="992288"/>
    <lineage>
        <taxon>Bacteria</taxon>
        <taxon>Bacillati</taxon>
        <taxon>Bacillota</taxon>
        <taxon>Bacilli</taxon>
        <taxon>Bacillales</taxon>
        <taxon>Bacillaceae</taxon>
        <taxon>Rossellomorea</taxon>
    </lineage>
</organism>
<reference evidence="3 4" key="1">
    <citation type="submission" date="2021-01" db="EMBL/GenBank/DDBJ databases">
        <title>Genomic Encyclopedia of Type Strains, Phase IV (KMG-IV): sequencing the most valuable type-strain genomes for metagenomic binning, comparative biology and taxonomic classification.</title>
        <authorList>
            <person name="Goeker M."/>
        </authorList>
    </citation>
    <scope>NUCLEOTIDE SEQUENCE [LARGE SCALE GENOMIC DNA]</scope>
    <source>
        <strain evidence="3 4">DSM 24834</strain>
    </source>
</reference>
<protein>
    <submittedName>
        <fullName evidence="3">3-oxoacyl-[acyl-carrier protein] reductase</fullName>
        <ecNumber evidence="3">1.1.1.100</ecNumber>
    </submittedName>
</protein>
<evidence type="ECO:0000256" key="2">
    <source>
        <dbReference type="ARBA" id="ARBA00023002"/>
    </source>
</evidence>
<accession>A0ABS2N8F7</accession>
<dbReference type="PANTHER" id="PTHR48107">
    <property type="entry name" value="NADPH-DEPENDENT ALDEHYDE REDUCTASE-LIKE PROTEIN, CHLOROPLASTIC-RELATED"/>
    <property type="match status" value="1"/>
</dbReference>
<dbReference type="CDD" id="cd05233">
    <property type="entry name" value="SDR_c"/>
    <property type="match status" value="1"/>
</dbReference>
<dbReference type="PANTHER" id="PTHR48107:SF7">
    <property type="entry name" value="RE15974P"/>
    <property type="match status" value="1"/>
</dbReference>
<dbReference type="Proteomes" id="UP001646157">
    <property type="component" value="Unassembled WGS sequence"/>
</dbReference>
<comment type="similarity">
    <text evidence="1">Belongs to the short-chain dehydrogenases/reductases (SDR) family.</text>
</comment>
<proteinExistence type="inferred from homology"/>
<evidence type="ECO:0000256" key="1">
    <source>
        <dbReference type="ARBA" id="ARBA00006484"/>
    </source>
</evidence>
<gene>
    <name evidence="3" type="ORF">JOC86_000687</name>
</gene>
<dbReference type="GO" id="GO:0004316">
    <property type="term" value="F:3-oxoacyl-[acyl-carrier-protein] reductase (NADPH) activity"/>
    <property type="evidence" value="ECO:0007669"/>
    <property type="project" value="UniProtKB-EC"/>
</dbReference>
<dbReference type="RefSeq" id="WP_205168337.1">
    <property type="nucleotide sequence ID" value="NZ_JAFBDZ010000001.1"/>
</dbReference>
<dbReference type="InterPro" id="IPR036291">
    <property type="entry name" value="NAD(P)-bd_dom_sf"/>
</dbReference>
<sequence>MSRIAIVTGSSRLDGIGAAICLSLAKSGIDIFFTTWRKYDSEMPWKSDFRDPEKLKQIIEEMNVRCEWMEIDLSIKDAEITLFSTVRETMGEPTILINNASYSKMSSIETITSEDLDHHYALNIRATTLLIKEFLENYNGKQGGRIISLTSGQSLGPMPNELAYAMTKSAIETLTASLVEQSAVKGITINAVNPGPTDTGWITNDHKIDLLNRFPQKRIGQPKDLANLIQFLVSPEAQWITGQVLHSEGGFRR</sequence>
<dbReference type="Pfam" id="PF13561">
    <property type="entry name" value="adh_short_C2"/>
    <property type="match status" value="1"/>
</dbReference>